<dbReference type="GO" id="GO:0005615">
    <property type="term" value="C:extracellular space"/>
    <property type="evidence" value="ECO:0007669"/>
    <property type="project" value="TreeGrafter"/>
</dbReference>
<dbReference type="InterPro" id="IPR026114">
    <property type="entry name" value="APOF"/>
</dbReference>
<gene>
    <name evidence="3" type="ORF">MEDL_33353</name>
</gene>
<name>A0A8S3SP65_MYTED</name>
<keyword evidence="1" id="KW-1133">Transmembrane helix</keyword>
<dbReference type="PROSITE" id="PS50231">
    <property type="entry name" value="RICIN_B_LECTIN"/>
    <property type="match status" value="2"/>
</dbReference>
<keyword evidence="4" id="KW-1185">Reference proteome</keyword>
<reference evidence="3" key="1">
    <citation type="submission" date="2021-03" db="EMBL/GenBank/DDBJ databases">
        <authorList>
            <person name="Bekaert M."/>
        </authorList>
    </citation>
    <scope>NUCLEOTIDE SEQUENCE</scope>
</reference>
<evidence type="ECO:0000256" key="1">
    <source>
        <dbReference type="SAM" id="Phobius"/>
    </source>
</evidence>
<dbReference type="SMART" id="SM00458">
    <property type="entry name" value="RICIN"/>
    <property type="match status" value="2"/>
</dbReference>
<feature type="transmembrane region" description="Helical" evidence="1">
    <location>
        <begin position="563"/>
        <end position="585"/>
    </location>
</feature>
<dbReference type="PANTHER" id="PTHR15011">
    <property type="entry name" value="APOLIPOPROTEIN F"/>
    <property type="match status" value="1"/>
</dbReference>
<dbReference type="InterPro" id="IPR000772">
    <property type="entry name" value="Ricin_B_lectin"/>
</dbReference>
<organism evidence="3 4">
    <name type="scientific">Mytilus edulis</name>
    <name type="common">Blue mussel</name>
    <dbReference type="NCBI Taxonomy" id="6550"/>
    <lineage>
        <taxon>Eukaryota</taxon>
        <taxon>Metazoa</taxon>
        <taxon>Spiralia</taxon>
        <taxon>Lophotrochozoa</taxon>
        <taxon>Mollusca</taxon>
        <taxon>Bivalvia</taxon>
        <taxon>Autobranchia</taxon>
        <taxon>Pteriomorphia</taxon>
        <taxon>Mytilida</taxon>
        <taxon>Mytiloidea</taxon>
        <taxon>Mytilidae</taxon>
        <taxon>Mytilinae</taxon>
        <taxon>Mytilus</taxon>
    </lineage>
</organism>
<evidence type="ECO:0000313" key="4">
    <source>
        <dbReference type="Proteomes" id="UP000683360"/>
    </source>
</evidence>
<protein>
    <recommendedName>
        <fullName evidence="2">Ricin B lectin domain-containing protein</fullName>
    </recommendedName>
</protein>
<sequence>MKEDLRHSGSPRGKRNTYNDIGDVLSVIEKTTNKLRQKDTSFDSSIKKWFPNCSSVEDVETINFWKGQYSVYPMYLSLTTIGLYSIGCSYELDTRVHELINLVDKPDAIDFLEQIGEDDFQFNLLDNITENVDIDDEVNIQMVEGSDLVADNIDSISLFSDIMQNMNSSTARSIDGLDSILDETINEYDVLSKVLDSDFTRKKRSVERTQQSTLSTKLQVKKFHSNKIVQQHLEHKRQQLLGKFINDNINIGQSNEVVLNLKTRYKRSVLDTYDLTATPFFLRNSMIPCKILMIKRNFDQFYLTFDNYDKENMYKQLWILVNGTIQNYETDFFLDVDSKTALSKSIPALKLFTNGYNLRSDDLKNNCVIEVKYDSNRTALVTSCESANQIWYFIPYESSEENFNELVCFYFIQSNESCLVLTENTETANLVVQNVNKENIERQIWYWDGQYIRNAHNHEYLSSATAGSSIRALPHDGDINQKWKYQNGYLHAVDIYGNVVLSSGSILTVEHQDNSSYQQWSMVNTELDEVTNCITNKSYFVIKNTNMPCKVLCTISDSTLPSLLVQTGIAAGFIAIGIVSAVILYYKFEKSFYAFSIGVAAGLVMTAISLSVINLTSLFKNSVTSLTFDYFDDKYPQKCTWYNKDSSILNLESDQAFYKSDDSSEIKLTDDKSQKWHLENGNIESLSSPICYITFDTSFQSSCVGKVEKQWSIVRYDNSLDFFNEVRCLYYLKQTSNDYIVDSKTIKDSKSCGMLTEIEGQNDIEIHMPSTDLFLNQMWYYSGSELVNLNSGNALPTLIQGWTPIELNASLETPGSISCRSNLFFIRSKTVPCKVLEQNPENGALEFQIYDEKNLSRQLWLYNSDAIINYETGLYLSSKDMNAGSTTFLSNKSSILYQNWTIENQHIIKTSHHNTSCFLNVQNESHIVDLDCSINGTNTSIWELTPYDTNFDFLGNVLCTYFIQSEKEPCELLTGNKNSSDVVMRPASEELFMLQLWYTLNNQIVHLDSGRYLGVFVENDTSTQIKLFPNVLPNTTWSLEERMVIYEYKTKGVLTVHDQDGSLTVTQYLDRSSNQYWRFLESKYALDNIETLSCMGNDSNNFFIKVNSVDCKVLTATSKGQTPVFEQFDETKINLQLWQWKFAYLVNVETGLSLHLDTITGDIILQETKSYYLRNRQILSFRGNIVSGLKDQQLCGLITHNSIEDKPIPMCNLNYAAFKWAFIDYDIALSDVSNIMCVYFIRTKETPCEYLTGFGHGNSLKVRPIVHELVQNQLFYWEGSHIIHMKTGLRLTSNHTALVLGDAEENSLQSWYFVGYRLETFKSEGINSVYFNPLLDGKAFVGHNTTSMPHKWIFQEMSKTLDGNNANDICEDNLEINSTFFIKNTEHPCLILTSGTLGNSPEFRLYDENRIHGQLWYFQENHIVNVENGLSLMMDIDKVNGAYSVNMWHYYSFSTLQMWDFTMNSDIKSKSRNNCLIVPNNEEKIMTIKSSCNVESHSKWQYILMDKQYNFFNEITCMFFIQTLVTPCELLTGFGLNKQVRLRPVDPDNINAQLWYWDGNHLLNADSGLALTAIGSKEGSKLSLQNKNAGSTDQMWNHEYTFFTLFYSQNVIIGISVSNGDVKMYQKNGSIYKKWKLIDREEGIEKPHTLQCVSNQTSTDVYYIRSEYDECPLLSSTDSSYVGVRMLDSGPLESKGWIKENKHIINLKNVKSLSISSTGILILEDTFAFERRQFWQQSSDFLYSWPTSERRVMTYESGYIRNYPLRSNTNQKWKWYTVDEIEKNDKLLRCSRCYNAGEETANNVISYIPFFSWFYSAIRAIVYAVKNCPKVAWDTFKSFAIDFAIDAAIALITVVSAGTLSALALGIKTGIQAGFKAGIKAAFRGMKSMIKVSIKAFKNMFKTTLKRGFTKTLRAKFTTMKRSLTNSVKIIKSIPKRLKAITTNVVKQIKTTSKQYFKKVPELIKRSNDLWNKKVNIISRIGEKIKVTLKNFPENIKRTLKNTGKKTKSRMRKLLDKLAEPAEKAIKQLDEIKFPMKQRCRRMIGGFCSVAKGQTDNDIIKKAYQFEGSTDLPTPKEIKTQYNQLLKDVDKSGQTAVIGVKQSDNIIYKQSSKIDDLRQSGKKPIPKDKIDVTDISNGNTDVRHTEQDLFINVKDTLKDCTPQKRCDVFLYTKLSPCRQHPQSYARGCMDYIITTCKEWFKSQGIRCHVGFDKFYDDGIEIFKSSDWGDYFENTMGSTRKSKNDIKNLLKQKGYSEESLLYADKLIKENLGAIKTNLDEKLANEYQKLFKNIPGDFRDEYNTVLQYLKKDNPPVSSVVAKFDDVLRGTKIDNKKVKNIVQNFENKINRHNEVYIRELLNKISTERTVIGEMQNTAGGTSTDFIDFFNLEQ</sequence>
<dbReference type="Gene3D" id="2.80.10.50">
    <property type="match status" value="3"/>
</dbReference>
<feature type="domain" description="Ricin B lectin" evidence="2">
    <location>
        <begin position="1465"/>
        <end position="1599"/>
    </location>
</feature>
<evidence type="ECO:0000313" key="3">
    <source>
        <dbReference type="EMBL" id="CAG2219848.1"/>
    </source>
</evidence>
<comment type="caution">
    <text evidence="3">The sequence shown here is derived from an EMBL/GenBank/DDBJ whole genome shotgun (WGS) entry which is preliminary data.</text>
</comment>
<feature type="transmembrane region" description="Helical" evidence="1">
    <location>
        <begin position="592"/>
        <end position="613"/>
    </location>
</feature>
<evidence type="ECO:0000259" key="2">
    <source>
        <dbReference type="SMART" id="SM00458"/>
    </source>
</evidence>
<dbReference type="EMBL" id="CAJPWZ010001644">
    <property type="protein sequence ID" value="CAG2219848.1"/>
    <property type="molecule type" value="Genomic_DNA"/>
</dbReference>
<dbReference type="SUPFAM" id="SSF50370">
    <property type="entry name" value="Ricin B-like lectins"/>
    <property type="match status" value="5"/>
</dbReference>
<keyword evidence="1" id="KW-0472">Membrane</keyword>
<dbReference type="PANTHER" id="PTHR15011:SF3">
    <property type="entry name" value="APOLIPOPROTEIN F"/>
    <property type="match status" value="1"/>
</dbReference>
<dbReference type="InterPro" id="IPR035992">
    <property type="entry name" value="Ricin_B-like_lectins"/>
</dbReference>
<dbReference type="Proteomes" id="UP000683360">
    <property type="component" value="Unassembled WGS sequence"/>
</dbReference>
<dbReference type="OrthoDB" id="6162320at2759"/>
<feature type="domain" description="Ricin B lectin" evidence="2">
    <location>
        <begin position="407"/>
        <end position="523"/>
    </location>
</feature>
<keyword evidence="1" id="KW-0812">Transmembrane</keyword>
<accession>A0A8S3SP65</accession>
<dbReference type="GO" id="GO:0008203">
    <property type="term" value="P:cholesterol metabolic process"/>
    <property type="evidence" value="ECO:0007669"/>
    <property type="project" value="TreeGrafter"/>
</dbReference>
<dbReference type="CDD" id="cd00161">
    <property type="entry name" value="beta-trefoil_Ricin-like"/>
    <property type="match status" value="1"/>
</dbReference>
<proteinExistence type="predicted"/>